<dbReference type="EMBL" id="ANJA01004440">
    <property type="protein sequence ID" value="ETO59049.1"/>
    <property type="molecule type" value="Genomic_DNA"/>
</dbReference>
<evidence type="ECO:0000313" key="3">
    <source>
        <dbReference type="Proteomes" id="UP000028582"/>
    </source>
</evidence>
<proteinExistence type="predicted"/>
<protein>
    <submittedName>
        <fullName evidence="2">Uncharacterized protein</fullName>
    </submittedName>
</protein>
<dbReference type="AlphaFoldDB" id="A0A080YXD8"/>
<comment type="caution">
    <text evidence="2">The sequence shown here is derived from an EMBL/GenBank/DDBJ whole genome shotgun (WGS) entry which is preliminary data.</text>
</comment>
<accession>A0A080YXD8</accession>
<feature type="region of interest" description="Disordered" evidence="1">
    <location>
        <begin position="154"/>
        <end position="185"/>
    </location>
</feature>
<evidence type="ECO:0000313" key="2">
    <source>
        <dbReference type="EMBL" id="ETO59049.1"/>
    </source>
</evidence>
<dbReference type="OrthoDB" id="110534at2759"/>
<feature type="region of interest" description="Disordered" evidence="1">
    <location>
        <begin position="352"/>
        <end position="389"/>
    </location>
</feature>
<sequence>MDEELTPWVLYDLTPADSPDTPDNMREYFRRFRAAHHKTIEGVGHEALQRSWCAFIKRWNLMQPGAFVQWLDHREEMLQDHSLSELRNRLCEFAWSSNRFCYVHVREGCSSCSPIARPTQQDWDEHVAQYPLSNVERDWIAKYSRTLSAGGSRRQVSSWRRSSRSRSRSPGRWYARSRSRSPCRRRYHDQAPTLWTSQSRPRSPSRALLHTHEPRRGHLEEGWHVAPTYHLQEGVQANAQGTYARPESRNWEWNGYDFECERQEGLHDSRYAPGSTEFHPPSQLPAEGRGVDIGLERAALEDVDLAVNRALDAQVGAERAENVAWRAERTVGQIRQSNRELLHRVRELEDHFRGGHRRIHRPPQRAPGSDGSMARQARREDHSTHAQPT</sequence>
<feature type="compositionally biased region" description="Basic residues" evidence="1">
    <location>
        <begin position="354"/>
        <end position="363"/>
    </location>
</feature>
<feature type="compositionally biased region" description="Basic residues" evidence="1">
    <location>
        <begin position="161"/>
        <end position="185"/>
    </location>
</feature>
<evidence type="ECO:0000256" key="1">
    <source>
        <dbReference type="SAM" id="MobiDB-lite"/>
    </source>
</evidence>
<gene>
    <name evidence="2" type="ORF">F444_22572</name>
</gene>
<name>A0A080YXD8_PHYNI</name>
<organism evidence="2 3">
    <name type="scientific">Phytophthora nicotianae P1976</name>
    <dbReference type="NCBI Taxonomy" id="1317066"/>
    <lineage>
        <taxon>Eukaryota</taxon>
        <taxon>Sar</taxon>
        <taxon>Stramenopiles</taxon>
        <taxon>Oomycota</taxon>
        <taxon>Peronosporomycetes</taxon>
        <taxon>Peronosporales</taxon>
        <taxon>Peronosporaceae</taxon>
        <taxon>Phytophthora</taxon>
    </lineage>
</organism>
<reference evidence="2 3" key="1">
    <citation type="submission" date="2013-11" db="EMBL/GenBank/DDBJ databases">
        <title>The Genome Sequence of Phytophthora parasitica P1976.</title>
        <authorList>
            <consortium name="The Broad Institute Genomics Platform"/>
            <person name="Russ C."/>
            <person name="Tyler B."/>
            <person name="Panabieres F."/>
            <person name="Shan W."/>
            <person name="Tripathy S."/>
            <person name="Grunwald N."/>
            <person name="Machado M."/>
            <person name="Johnson C.S."/>
            <person name="Walker B."/>
            <person name="Young S."/>
            <person name="Zeng Q."/>
            <person name="Gargeya S."/>
            <person name="Fitzgerald M."/>
            <person name="Haas B."/>
            <person name="Abouelleil A."/>
            <person name="Allen A.W."/>
            <person name="Alvarado L."/>
            <person name="Arachchi H.M."/>
            <person name="Berlin A.M."/>
            <person name="Chapman S.B."/>
            <person name="Gainer-Dewar J."/>
            <person name="Goldberg J."/>
            <person name="Griggs A."/>
            <person name="Gujja S."/>
            <person name="Hansen M."/>
            <person name="Howarth C."/>
            <person name="Imamovic A."/>
            <person name="Ireland A."/>
            <person name="Larimer J."/>
            <person name="McCowan C."/>
            <person name="Murphy C."/>
            <person name="Pearson M."/>
            <person name="Poon T.W."/>
            <person name="Priest M."/>
            <person name="Roberts A."/>
            <person name="Saif S."/>
            <person name="Shea T."/>
            <person name="Sisk P."/>
            <person name="Sykes S."/>
            <person name="Wortman J."/>
            <person name="Nusbaum C."/>
            <person name="Birren B."/>
        </authorList>
    </citation>
    <scope>NUCLEOTIDE SEQUENCE [LARGE SCALE GENOMIC DNA]</scope>
    <source>
        <strain evidence="2 3">P1976</strain>
    </source>
</reference>
<feature type="compositionally biased region" description="Basic and acidic residues" evidence="1">
    <location>
        <begin position="377"/>
        <end position="389"/>
    </location>
</feature>
<dbReference type="Proteomes" id="UP000028582">
    <property type="component" value="Unassembled WGS sequence"/>
</dbReference>